<organism evidence="4 5">
    <name type="scientific">Luminiphilus syltensis NOR5-1B</name>
    <dbReference type="NCBI Taxonomy" id="565045"/>
    <lineage>
        <taxon>Bacteria</taxon>
        <taxon>Pseudomonadati</taxon>
        <taxon>Pseudomonadota</taxon>
        <taxon>Gammaproteobacteria</taxon>
        <taxon>Cellvibrionales</taxon>
        <taxon>Halieaceae</taxon>
        <taxon>Luminiphilus</taxon>
    </lineage>
</organism>
<dbReference type="InterPro" id="IPR000825">
    <property type="entry name" value="SUF_FeS_clus_asmbl_SufBD_core"/>
</dbReference>
<dbReference type="InterPro" id="IPR011542">
    <property type="entry name" value="SUF_FeS_clus_asmbl_SufD"/>
</dbReference>
<proteinExistence type="inferred from homology"/>
<dbReference type="Pfam" id="PF01458">
    <property type="entry name" value="SUFBD_core"/>
    <property type="match status" value="1"/>
</dbReference>
<dbReference type="InterPro" id="IPR045595">
    <property type="entry name" value="SufBD_N"/>
</dbReference>
<comment type="similarity">
    <text evidence="1">Belongs to the iron-sulfur cluster assembly SufBD family.</text>
</comment>
<feature type="domain" description="SUF system FeS cluster assembly SufBD core" evidence="2">
    <location>
        <begin position="160"/>
        <end position="388"/>
    </location>
</feature>
<gene>
    <name evidence="4" type="primary">sufD</name>
    <name evidence="4" type="ORF">NOR51B_1392</name>
</gene>
<dbReference type="HOGENOM" id="CLU_026231_5_2_6"/>
<reference evidence="5" key="1">
    <citation type="journal article" date="2013" name="BMC Microbiol.">
        <title>Taxonomy and evolution of bacteriochlorophyll a-containing members of the OM60/NOR5 clade of marine gammaproteobacteria: description of Luminiphilus syltensis gen. nov., sp. nov., reclassification of Haliea rubra as Pseudohaliea rubra gen. nov., comb. nov., and emendation of Chromatocurvus halotolerans.</title>
        <authorList>
            <person name="Spring S."/>
            <person name="Riedel T."/>
            <person name="Sproer C."/>
            <person name="Yan S."/>
            <person name="Harder J."/>
            <person name="Fuchs B.M."/>
        </authorList>
    </citation>
    <scope>NUCLEOTIDE SEQUENCE [LARGE SCALE GENOMIC DNA]</scope>
    <source>
        <strain evidence="5">NOR51-B</strain>
    </source>
</reference>
<dbReference type="InterPro" id="IPR055346">
    <property type="entry name" value="Fe-S_cluster_assembly_SufBD"/>
</dbReference>
<name>B8KQU3_9GAMM</name>
<dbReference type="EMBL" id="DS999411">
    <property type="protein sequence ID" value="EED35447.1"/>
    <property type="molecule type" value="Genomic_DNA"/>
</dbReference>
<sequence length="424" mass="46320">MLSRAEGAPAWLSDVQARGRAVWDKTPMPTRRTEAWKYNNLKPLQTTFSAATGPASVSLPAASYPELAGTTLVFIDGLYREDLSQVSLPEGARLVRFADADAPDSTAILERLGTAVNHDRHLFAPLNDATLADGVQVTIDKGVVVGDPIQVIWATSGEFENVGVTQRLLFEMSPNSQATLVETFVNLGSAAAFTNGISELLLQDNAQLNHYRLHLEEEEGLHVGGVHAVLGSHATLNSFHLALGSLLKRIDVTVQHEGEGAHCEINGIYLPRGDEQIDYHTCIEHAVPHCTSSETFRGIVADSSRAVFNGRIHIHPDAQKTFAELSNKNLLTSHKAEVYTKPELEIYADDVQCAHGATVAQMDATALHYLRTRGVPAAEAEVMLSYGFINEVVETVRCDGVRDFLKPLLAHRFARNPNLTRHIL</sequence>
<evidence type="ECO:0000256" key="1">
    <source>
        <dbReference type="ARBA" id="ARBA00043967"/>
    </source>
</evidence>
<evidence type="ECO:0000313" key="4">
    <source>
        <dbReference type="EMBL" id="EED35447.1"/>
    </source>
</evidence>
<dbReference type="PANTHER" id="PTHR43575">
    <property type="entry name" value="PROTEIN ABCI7, CHLOROPLASTIC"/>
    <property type="match status" value="1"/>
</dbReference>
<dbReference type="SUPFAM" id="SSF101960">
    <property type="entry name" value="Stabilizer of iron transporter SufD"/>
    <property type="match status" value="1"/>
</dbReference>
<accession>B8KQU3</accession>
<feature type="domain" description="SUF system FeS cluster assembly SufBD N-terminal" evidence="3">
    <location>
        <begin position="13"/>
        <end position="151"/>
    </location>
</feature>
<dbReference type="InterPro" id="IPR037284">
    <property type="entry name" value="SUF_FeS_clus_asmbl_SufBD_sf"/>
</dbReference>
<protein>
    <submittedName>
        <fullName evidence="4">FeS assembly protein SufD</fullName>
    </submittedName>
</protein>
<dbReference type="STRING" id="565045.NOR51B_1392"/>
<evidence type="ECO:0000259" key="2">
    <source>
        <dbReference type="Pfam" id="PF01458"/>
    </source>
</evidence>
<dbReference type="PANTHER" id="PTHR43575:SF1">
    <property type="entry name" value="PROTEIN ABCI7, CHLOROPLASTIC"/>
    <property type="match status" value="1"/>
</dbReference>
<keyword evidence="5" id="KW-1185">Reference proteome</keyword>
<evidence type="ECO:0000259" key="3">
    <source>
        <dbReference type="Pfam" id="PF19295"/>
    </source>
</evidence>
<dbReference type="NCBIfam" id="TIGR01981">
    <property type="entry name" value="sufD"/>
    <property type="match status" value="1"/>
</dbReference>
<dbReference type="eggNOG" id="COG0719">
    <property type="taxonomic scope" value="Bacteria"/>
</dbReference>
<dbReference type="GO" id="GO:0016226">
    <property type="term" value="P:iron-sulfur cluster assembly"/>
    <property type="evidence" value="ECO:0007669"/>
    <property type="project" value="InterPro"/>
</dbReference>
<dbReference type="Proteomes" id="UP000004699">
    <property type="component" value="Unassembled WGS sequence"/>
</dbReference>
<dbReference type="AlphaFoldDB" id="B8KQU3"/>
<evidence type="ECO:0000313" key="5">
    <source>
        <dbReference type="Proteomes" id="UP000004699"/>
    </source>
</evidence>
<dbReference type="Pfam" id="PF19295">
    <property type="entry name" value="SufBD_N"/>
    <property type="match status" value="1"/>
</dbReference>